<dbReference type="SMART" id="SM00836">
    <property type="entry name" value="DALR_1"/>
    <property type="match status" value="1"/>
</dbReference>
<dbReference type="PANTHER" id="PTHR11956:SF5">
    <property type="entry name" value="ARGININE--TRNA LIGASE, CYTOPLASMIC"/>
    <property type="match status" value="1"/>
</dbReference>
<dbReference type="Gene3D" id="3.30.1360.70">
    <property type="entry name" value="Arginyl tRNA synthetase N-terminal domain"/>
    <property type="match status" value="1"/>
</dbReference>
<dbReference type="EMBL" id="JBHSDK010000021">
    <property type="protein sequence ID" value="MFC4336636.1"/>
    <property type="molecule type" value="Genomic_DNA"/>
</dbReference>
<dbReference type="HAMAP" id="MF_00123">
    <property type="entry name" value="Arg_tRNA_synth"/>
    <property type="match status" value="1"/>
</dbReference>
<evidence type="ECO:0000256" key="10">
    <source>
        <dbReference type="RuleBase" id="RU363038"/>
    </source>
</evidence>
<dbReference type="SUPFAM" id="SSF47323">
    <property type="entry name" value="Anticodon-binding domain of a subclass of class I aminoacyl-tRNA synthetases"/>
    <property type="match status" value="1"/>
</dbReference>
<protein>
    <recommendedName>
        <fullName evidence="9">Arginine--tRNA ligase</fullName>
        <ecNumber evidence="9">6.1.1.19</ecNumber>
    </recommendedName>
    <alternativeName>
        <fullName evidence="9">Arginyl-tRNA synthetase</fullName>
        <shortName evidence="9">ArgRS</shortName>
    </alternativeName>
</protein>
<dbReference type="InterPro" id="IPR001412">
    <property type="entry name" value="aa-tRNA-synth_I_CS"/>
</dbReference>
<organism evidence="13 14">
    <name type="scientific">Salininema proteolyticum</name>
    <dbReference type="NCBI Taxonomy" id="1607685"/>
    <lineage>
        <taxon>Bacteria</taxon>
        <taxon>Bacillati</taxon>
        <taxon>Actinomycetota</taxon>
        <taxon>Actinomycetes</taxon>
        <taxon>Glycomycetales</taxon>
        <taxon>Glycomycetaceae</taxon>
        <taxon>Salininema</taxon>
    </lineage>
</organism>
<dbReference type="PANTHER" id="PTHR11956">
    <property type="entry name" value="ARGINYL-TRNA SYNTHETASE"/>
    <property type="match status" value="1"/>
</dbReference>
<dbReference type="Pfam" id="PF05746">
    <property type="entry name" value="DALR_1"/>
    <property type="match status" value="1"/>
</dbReference>
<dbReference type="CDD" id="cd00671">
    <property type="entry name" value="ArgRS_core"/>
    <property type="match status" value="1"/>
</dbReference>
<proteinExistence type="inferred from homology"/>
<comment type="caution">
    <text evidence="13">The sequence shown here is derived from an EMBL/GenBank/DDBJ whole genome shotgun (WGS) entry which is preliminary data.</text>
</comment>
<dbReference type="RefSeq" id="WP_380622758.1">
    <property type="nucleotide sequence ID" value="NZ_JBHSDK010000021.1"/>
</dbReference>
<reference evidence="14" key="1">
    <citation type="journal article" date="2019" name="Int. J. Syst. Evol. Microbiol.">
        <title>The Global Catalogue of Microorganisms (GCM) 10K type strain sequencing project: providing services to taxonomists for standard genome sequencing and annotation.</title>
        <authorList>
            <consortium name="The Broad Institute Genomics Platform"/>
            <consortium name="The Broad Institute Genome Sequencing Center for Infectious Disease"/>
            <person name="Wu L."/>
            <person name="Ma J."/>
        </authorList>
    </citation>
    <scope>NUCLEOTIDE SEQUENCE [LARGE SCALE GENOMIC DNA]</scope>
    <source>
        <strain evidence="14">IBRC-M 10908</strain>
    </source>
</reference>
<keyword evidence="14" id="KW-1185">Reference proteome</keyword>
<dbReference type="InterPro" id="IPR009080">
    <property type="entry name" value="tRNAsynth_Ia_anticodon-bd"/>
</dbReference>
<dbReference type="Proteomes" id="UP001595823">
    <property type="component" value="Unassembled WGS sequence"/>
</dbReference>
<dbReference type="InterPro" id="IPR005148">
    <property type="entry name" value="Arg-tRNA-synth_N"/>
</dbReference>
<dbReference type="SUPFAM" id="SSF55190">
    <property type="entry name" value="Arginyl-tRNA synthetase (ArgRS), N-terminal 'additional' domain"/>
    <property type="match status" value="1"/>
</dbReference>
<dbReference type="GO" id="GO:0004814">
    <property type="term" value="F:arginine-tRNA ligase activity"/>
    <property type="evidence" value="ECO:0007669"/>
    <property type="project" value="UniProtKB-EC"/>
</dbReference>
<dbReference type="SUPFAM" id="SSF52374">
    <property type="entry name" value="Nucleotidylyl transferase"/>
    <property type="match status" value="1"/>
</dbReference>
<evidence type="ECO:0000256" key="9">
    <source>
        <dbReference type="HAMAP-Rule" id="MF_00123"/>
    </source>
</evidence>
<comment type="catalytic activity">
    <reaction evidence="8 9">
        <text>tRNA(Arg) + L-arginine + ATP = L-arginyl-tRNA(Arg) + AMP + diphosphate</text>
        <dbReference type="Rhea" id="RHEA:20301"/>
        <dbReference type="Rhea" id="RHEA-COMP:9658"/>
        <dbReference type="Rhea" id="RHEA-COMP:9673"/>
        <dbReference type="ChEBI" id="CHEBI:30616"/>
        <dbReference type="ChEBI" id="CHEBI:32682"/>
        <dbReference type="ChEBI" id="CHEBI:33019"/>
        <dbReference type="ChEBI" id="CHEBI:78442"/>
        <dbReference type="ChEBI" id="CHEBI:78513"/>
        <dbReference type="ChEBI" id="CHEBI:456215"/>
        <dbReference type="EC" id="6.1.1.19"/>
    </reaction>
</comment>
<dbReference type="InterPro" id="IPR036695">
    <property type="entry name" value="Arg-tRNA-synth_N_sf"/>
</dbReference>
<evidence type="ECO:0000259" key="12">
    <source>
        <dbReference type="SMART" id="SM01016"/>
    </source>
</evidence>
<dbReference type="PRINTS" id="PR01038">
    <property type="entry name" value="TRNASYNTHARG"/>
</dbReference>
<dbReference type="PROSITE" id="PS00178">
    <property type="entry name" value="AA_TRNA_LIGASE_I"/>
    <property type="match status" value="1"/>
</dbReference>
<comment type="subunit">
    <text evidence="9">Monomer.</text>
</comment>
<keyword evidence="5 9" id="KW-0067">ATP-binding</keyword>
<keyword evidence="2 9" id="KW-0963">Cytoplasm</keyword>
<feature type="short sequence motif" description="'HIGH' region" evidence="9">
    <location>
        <begin position="117"/>
        <end position="127"/>
    </location>
</feature>
<evidence type="ECO:0000256" key="4">
    <source>
        <dbReference type="ARBA" id="ARBA00022741"/>
    </source>
</evidence>
<evidence type="ECO:0000256" key="6">
    <source>
        <dbReference type="ARBA" id="ARBA00022917"/>
    </source>
</evidence>
<accession>A0ABV8U1C6</accession>
<keyword evidence="3 9" id="KW-0436">Ligase</keyword>
<evidence type="ECO:0000256" key="7">
    <source>
        <dbReference type="ARBA" id="ARBA00023146"/>
    </source>
</evidence>
<name>A0ABV8U1C6_9ACTN</name>
<evidence type="ECO:0000256" key="1">
    <source>
        <dbReference type="ARBA" id="ARBA00005594"/>
    </source>
</evidence>
<evidence type="ECO:0000259" key="11">
    <source>
        <dbReference type="SMART" id="SM00836"/>
    </source>
</evidence>
<dbReference type="CDD" id="cd07956">
    <property type="entry name" value="Anticodon_Ia_Arg"/>
    <property type="match status" value="1"/>
</dbReference>
<sequence length="545" mass="59198">MNVVPLSDLVEAVVVEALRKSVPSGAEAVVRRSEFADFQANGALPAAKKAGRNPREVAADAVEAMAGDLFEAVEVSGPGFINLNLPTKALWRQVAEQGAGVPQAWAGKKVYIDYSAPNVAKEMHVGHLRSTCIGDALAHMAEAVGAEVVRKNHVGDWGTQFGMLIQYLEENSGAEWHEGISQLNALYKKAVRVFDEEAEFAARARDRVSLLQKGDESTLAVWRELVDVSARAFQETYDRLGVSLRPEHLAGESTYNDHLDAVVDELLEKGILEESDGAIVGYVEGEKGPDGNPVPLIVRKANGSYGYGATDLATIRQRSIEGADLVLYVVDHRQALHFRQVFAIARRAGWLESCRPVHVPFGTVMGPDGKPFKTRAGKSVTLNSLLDEAEEAAGRIGIDAVKYADLSTSRVKDYVFDVERMTELQGNTSVYLQYSHARICSILARAGEAGKVSTGIVMSAEERALILRLDDFGRVVAEAAEASEPHRIAEYLFTLAKEFTAFYGANPVLKADPEARGNRIALLEWAKATLAKGLELLGIEAPDQM</sequence>
<comment type="subcellular location">
    <subcellularLocation>
        <location evidence="9">Cytoplasm</location>
    </subcellularLocation>
</comment>
<dbReference type="Pfam" id="PF03485">
    <property type="entry name" value="Arg_tRNA_synt_N"/>
    <property type="match status" value="1"/>
</dbReference>
<dbReference type="SMART" id="SM01016">
    <property type="entry name" value="Arg_tRNA_synt_N"/>
    <property type="match status" value="1"/>
</dbReference>
<evidence type="ECO:0000256" key="8">
    <source>
        <dbReference type="ARBA" id="ARBA00049339"/>
    </source>
</evidence>
<feature type="domain" description="Arginyl tRNA synthetase N-terminal" evidence="12">
    <location>
        <begin position="8"/>
        <end position="85"/>
    </location>
</feature>
<dbReference type="InterPro" id="IPR008909">
    <property type="entry name" value="DALR_anticod-bd"/>
</dbReference>
<keyword evidence="6 9" id="KW-0648">Protein biosynthesis</keyword>
<dbReference type="InterPro" id="IPR035684">
    <property type="entry name" value="ArgRS_core"/>
</dbReference>
<evidence type="ECO:0000256" key="5">
    <source>
        <dbReference type="ARBA" id="ARBA00022840"/>
    </source>
</evidence>
<keyword evidence="4 9" id="KW-0547">Nucleotide-binding</keyword>
<dbReference type="Gene3D" id="1.10.730.10">
    <property type="entry name" value="Isoleucyl-tRNA Synthetase, Domain 1"/>
    <property type="match status" value="1"/>
</dbReference>
<dbReference type="EC" id="6.1.1.19" evidence="9"/>
<gene>
    <name evidence="9 13" type="primary">argS</name>
    <name evidence="13" type="ORF">ACFPET_15640</name>
</gene>
<evidence type="ECO:0000256" key="2">
    <source>
        <dbReference type="ARBA" id="ARBA00022490"/>
    </source>
</evidence>
<evidence type="ECO:0000256" key="3">
    <source>
        <dbReference type="ARBA" id="ARBA00022598"/>
    </source>
</evidence>
<comment type="similarity">
    <text evidence="1 9 10">Belongs to the class-I aminoacyl-tRNA synthetase family.</text>
</comment>
<evidence type="ECO:0000313" key="14">
    <source>
        <dbReference type="Proteomes" id="UP001595823"/>
    </source>
</evidence>
<dbReference type="Gene3D" id="3.40.50.620">
    <property type="entry name" value="HUPs"/>
    <property type="match status" value="1"/>
</dbReference>
<dbReference type="InterPro" id="IPR001278">
    <property type="entry name" value="Arg-tRNA-ligase"/>
</dbReference>
<dbReference type="NCBIfam" id="TIGR00456">
    <property type="entry name" value="argS"/>
    <property type="match status" value="1"/>
</dbReference>
<dbReference type="InterPro" id="IPR014729">
    <property type="entry name" value="Rossmann-like_a/b/a_fold"/>
</dbReference>
<evidence type="ECO:0000313" key="13">
    <source>
        <dbReference type="EMBL" id="MFC4336636.1"/>
    </source>
</evidence>
<feature type="domain" description="DALR anticodon binding" evidence="11">
    <location>
        <begin position="432"/>
        <end position="545"/>
    </location>
</feature>
<keyword evidence="7 9" id="KW-0030">Aminoacyl-tRNA synthetase</keyword>
<dbReference type="Pfam" id="PF00750">
    <property type="entry name" value="tRNA-synt_1d"/>
    <property type="match status" value="1"/>
</dbReference>